<name>A0AC61QSK7_9BACT</name>
<organism evidence="1 2">
    <name type="scientific">Palleniella muris</name>
    <dbReference type="NCBI Taxonomy" id="3038145"/>
    <lineage>
        <taxon>Bacteria</taxon>
        <taxon>Pseudomonadati</taxon>
        <taxon>Bacteroidota</taxon>
        <taxon>Bacteroidia</taxon>
        <taxon>Bacteroidales</taxon>
        <taxon>Prevotellaceae</taxon>
        <taxon>Palleniella</taxon>
    </lineage>
</organism>
<evidence type="ECO:0000313" key="2">
    <source>
        <dbReference type="Proteomes" id="UP000308886"/>
    </source>
</evidence>
<keyword evidence="1" id="KW-0645">Protease</keyword>
<gene>
    <name evidence="1" type="ORF">E5358_04470</name>
</gene>
<dbReference type="Proteomes" id="UP000308886">
    <property type="component" value="Unassembled WGS sequence"/>
</dbReference>
<accession>A0AC61QSK7</accession>
<dbReference type="EMBL" id="SRZC01000005">
    <property type="protein sequence ID" value="TGX83201.1"/>
    <property type="molecule type" value="Genomic_DNA"/>
</dbReference>
<reference evidence="1" key="1">
    <citation type="submission" date="2019-04" db="EMBL/GenBank/DDBJ databases">
        <title>Microbes associate with the intestines of laboratory mice.</title>
        <authorList>
            <person name="Navarre W."/>
            <person name="Wong E."/>
            <person name="Huang K."/>
            <person name="Tropini C."/>
            <person name="Ng K."/>
            <person name="Yu B."/>
        </authorList>
    </citation>
    <scope>NUCLEOTIDE SEQUENCE</scope>
    <source>
        <strain evidence="1">NM73_A23</strain>
    </source>
</reference>
<keyword evidence="2" id="KW-1185">Reference proteome</keyword>
<evidence type="ECO:0000313" key="1">
    <source>
        <dbReference type="EMBL" id="TGX83201.1"/>
    </source>
</evidence>
<proteinExistence type="predicted"/>
<keyword evidence="1" id="KW-0378">Hydrolase</keyword>
<sequence>MKRICLYILSALVLASCGRSECSSHRDDNTKSSIAFKKDIILPTTPVKDQGTTDLCWIYAMLATIETDRLAQGDSVNLSPLWLARKSLEEQATTTYLKGTEISLRGTLPEAMRLLDTYGIVAWDAYHGNSGVASRAEARRIDRMARMFSNNNRGLESLQETVGGSLDDSLGPTPRNVFMFGMEYTPPEFARSLCLPGDWMAYTSFTHHPFHRPFAVEVPDNRQGHEAMNVPIGELLAMTAESLKNGHPVAWEGCMAFMDDGKDKRKSFAENKKGSWNVTPNDTASLQKKRQRLFESHRLTDDHAMAIVGMGHTKDGQRLFILKNSWGEDFGNKGFAVMTERQFALCTIMIMLRK</sequence>
<comment type="caution">
    <text evidence="1">The sequence shown here is derived from an EMBL/GenBank/DDBJ whole genome shotgun (WGS) entry which is preliminary data.</text>
</comment>
<protein>
    <submittedName>
        <fullName evidence="1">Cysteine protease</fullName>
    </submittedName>
</protein>